<organism evidence="1 2">
    <name type="scientific">Scleroderma citrinum Foug A</name>
    <dbReference type="NCBI Taxonomy" id="1036808"/>
    <lineage>
        <taxon>Eukaryota</taxon>
        <taxon>Fungi</taxon>
        <taxon>Dikarya</taxon>
        <taxon>Basidiomycota</taxon>
        <taxon>Agaricomycotina</taxon>
        <taxon>Agaricomycetes</taxon>
        <taxon>Agaricomycetidae</taxon>
        <taxon>Boletales</taxon>
        <taxon>Sclerodermatineae</taxon>
        <taxon>Sclerodermataceae</taxon>
        <taxon>Scleroderma</taxon>
    </lineage>
</organism>
<dbReference type="Proteomes" id="UP000053989">
    <property type="component" value="Unassembled WGS sequence"/>
</dbReference>
<dbReference type="EMBL" id="KN822070">
    <property type="protein sequence ID" value="KIM59719.1"/>
    <property type="molecule type" value="Genomic_DNA"/>
</dbReference>
<proteinExistence type="predicted"/>
<evidence type="ECO:0000313" key="2">
    <source>
        <dbReference type="Proteomes" id="UP000053989"/>
    </source>
</evidence>
<sequence>MCQFIFASSLGSIYTQVVYPVVRRKVENANELLRTSINLKTPHLTPCTSWLAHHYTTPANHDRLSSHVPVSSSRAHLHHDSGVMGVSDTGLCSFRTVLVWVRYEW</sequence>
<name>A0A0C3DU54_9AGAM</name>
<reference evidence="2" key="2">
    <citation type="submission" date="2015-01" db="EMBL/GenBank/DDBJ databases">
        <title>Evolutionary Origins and Diversification of the Mycorrhizal Mutualists.</title>
        <authorList>
            <consortium name="DOE Joint Genome Institute"/>
            <consortium name="Mycorrhizal Genomics Consortium"/>
            <person name="Kohler A."/>
            <person name="Kuo A."/>
            <person name="Nagy L.G."/>
            <person name="Floudas D."/>
            <person name="Copeland A."/>
            <person name="Barry K.W."/>
            <person name="Cichocki N."/>
            <person name="Veneault-Fourrey C."/>
            <person name="LaButti K."/>
            <person name="Lindquist E.A."/>
            <person name="Lipzen A."/>
            <person name="Lundell T."/>
            <person name="Morin E."/>
            <person name="Murat C."/>
            <person name="Riley R."/>
            <person name="Ohm R."/>
            <person name="Sun H."/>
            <person name="Tunlid A."/>
            <person name="Henrissat B."/>
            <person name="Grigoriev I.V."/>
            <person name="Hibbett D.S."/>
            <person name="Martin F."/>
        </authorList>
    </citation>
    <scope>NUCLEOTIDE SEQUENCE [LARGE SCALE GENOMIC DNA]</scope>
    <source>
        <strain evidence="2">Foug A</strain>
    </source>
</reference>
<gene>
    <name evidence="1" type="ORF">SCLCIDRAFT_1217497</name>
</gene>
<reference evidence="1 2" key="1">
    <citation type="submission" date="2014-04" db="EMBL/GenBank/DDBJ databases">
        <authorList>
            <consortium name="DOE Joint Genome Institute"/>
            <person name="Kuo A."/>
            <person name="Kohler A."/>
            <person name="Nagy L.G."/>
            <person name="Floudas D."/>
            <person name="Copeland A."/>
            <person name="Barry K.W."/>
            <person name="Cichocki N."/>
            <person name="Veneault-Fourrey C."/>
            <person name="LaButti K."/>
            <person name="Lindquist E.A."/>
            <person name="Lipzen A."/>
            <person name="Lundell T."/>
            <person name="Morin E."/>
            <person name="Murat C."/>
            <person name="Sun H."/>
            <person name="Tunlid A."/>
            <person name="Henrissat B."/>
            <person name="Grigoriev I.V."/>
            <person name="Hibbett D.S."/>
            <person name="Martin F."/>
            <person name="Nordberg H.P."/>
            <person name="Cantor M.N."/>
            <person name="Hua S.X."/>
        </authorList>
    </citation>
    <scope>NUCLEOTIDE SEQUENCE [LARGE SCALE GENOMIC DNA]</scope>
    <source>
        <strain evidence="1 2">Foug A</strain>
    </source>
</reference>
<dbReference type="HOGENOM" id="CLU_2238215_0_0_1"/>
<evidence type="ECO:0000313" key="1">
    <source>
        <dbReference type="EMBL" id="KIM59719.1"/>
    </source>
</evidence>
<keyword evidence="2" id="KW-1185">Reference proteome</keyword>
<dbReference type="AlphaFoldDB" id="A0A0C3DU54"/>
<accession>A0A0C3DU54</accession>
<protein>
    <submittedName>
        <fullName evidence="1">Uncharacterized protein</fullName>
    </submittedName>
</protein>
<dbReference type="InParanoid" id="A0A0C3DU54"/>